<dbReference type="GO" id="GO:0005764">
    <property type="term" value="C:lysosome"/>
    <property type="evidence" value="ECO:0007669"/>
    <property type="project" value="TreeGrafter"/>
</dbReference>
<sequence length="380" mass="44029">MNRRQFLELASMAGAATFLMPSCMSNNGGKQQSPMPNFLKGYEDLYKKDPRQAAIKCFEESKYGMFIHYGLYSLLGRHEWVQIKEKIHVAEYAKLMDRFTADKFDADFITDLALEAEMKYINITTRHHDSFCLWDTKYTDFKSTNSPAKRDLIAELYEQCNQKGLALHLYYSHGRDWRHPHAPNNDKWGGHARPEFEVKEPFYKYEEEHDLNIYVEFLYNQVAELIDMFPNIASIWLDGHGVPKSGDHTQFKCQELYDMIHQKQPHLLVSYKQGLLGTEDFLAPERKYKSNGKPEKPLEICDHLQRKGWGYLASEDGKHKSKKEVIKMLKKANSYPANLLLNTGPYGSGEMHSEDVKVLREVGEKIRSKGWNAVLGVETV</sequence>
<dbReference type="GO" id="GO:0004560">
    <property type="term" value="F:alpha-L-fucosidase activity"/>
    <property type="evidence" value="ECO:0007669"/>
    <property type="project" value="InterPro"/>
</dbReference>
<evidence type="ECO:0000256" key="1">
    <source>
        <dbReference type="ARBA" id="ARBA00004071"/>
    </source>
</evidence>
<evidence type="ECO:0000256" key="7">
    <source>
        <dbReference type="PIRSR" id="PIRSR001092-1"/>
    </source>
</evidence>
<evidence type="ECO:0000256" key="6">
    <source>
        <dbReference type="ARBA" id="ARBA00023295"/>
    </source>
</evidence>
<dbReference type="InterPro" id="IPR000933">
    <property type="entry name" value="Glyco_hydro_29"/>
</dbReference>
<evidence type="ECO:0000256" key="5">
    <source>
        <dbReference type="ARBA" id="ARBA00022801"/>
    </source>
</evidence>
<dbReference type="InterPro" id="IPR057739">
    <property type="entry name" value="Glyco_hydro_29_N"/>
</dbReference>
<accession>A0A1S1YV30</accession>
<dbReference type="Gene3D" id="3.20.20.80">
    <property type="entry name" value="Glycosidases"/>
    <property type="match status" value="1"/>
</dbReference>
<dbReference type="Pfam" id="PF01120">
    <property type="entry name" value="Alpha_L_fucos"/>
    <property type="match status" value="1"/>
</dbReference>
<dbReference type="Proteomes" id="UP000179797">
    <property type="component" value="Unassembled WGS sequence"/>
</dbReference>
<organism evidence="9 10">
    <name type="scientific">Flammeovirga pacifica</name>
    <dbReference type="NCBI Taxonomy" id="915059"/>
    <lineage>
        <taxon>Bacteria</taxon>
        <taxon>Pseudomonadati</taxon>
        <taxon>Bacteroidota</taxon>
        <taxon>Cytophagia</taxon>
        <taxon>Cytophagales</taxon>
        <taxon>Flammeovirgaceae</taxon>
        <taxon>Flammeovirga</taxon>
    </lineage>
</organism>
<evidence type="ECO:0000256" key="3">
    <source>
        <dbReference type="ARBA" id="ARBA00012662"/>
    </source>
</evidence>
<protein>
    <recommendedName>
        <fullName evidence="3">alpha-L-fucosidase</fullName>
        <ecNumber evidence="3">3.2.1.51</ecNumber>
    </recommendedName>
</protein>
<evidence type="ECO:0000256" key="4">
    <source>
        <dbReference type="ARBA" id="ARBA00022729"/>
    </source>
</evidence>
<dbReference type="OrthoDB" id="1095333at2"/>
<feature type="site" description="May be important for catalysis" evidence="7">
    <location>
        <position position="301"/>
    </location>
</feature>
<dbReference type="GO" id="GO:0006004">
    <property type="term" value="P:fucose metabolic process"/>
    <property type="evidence" value="ECO:0007669"/>
    <property type="project" value="InterPro"/>
</dbReference>
<dbReference type="SUPFAM" id="SSF51445">
    <property type="entry name" value="(Trans)glycosidases"/>
    <property type="match status" value="1"/>
</dbReference>
<dbReference type="STRING" id="915059.NH26_24285"/>
<dbReference type="AlphaFoldDB" id="A0A1S1YV30"/>
<comment type="similarity">
    <text evidence="2">Belongs to the glycosyl hydrolase 29 family.</text>
</comment>
<dbReference type="PRINTS" id="PR00741">
    <property type="entry name" value="GLHYDRLASE29"/>
</dbReference>
<dbReference type="SMART" id="SM00812">
    <property type="entry name" value="Alpha_L_fucos"/>
    <property type="match status" value="1"/>
</dbReference>
<keyword evidence="10" id="KW-1185">Reference proteome</keyword>
<evidence type="ECO:0000313" key="10">
    <source>
        <dbReference type="Proteomes" id="UP000179797"/>
    </source>
</evidence>
<evidence type="ECO:0000256" key="2">
    <source>
        <dbReference type="ARBA" id="ARBA00007951"/>
    </source>
</evidence>
<dbReference type="GO" id="GO:0016139">
    <property type="term" value="P:glycoside catabolic process"/>
    <property type="evidence" value="ECO:0007669"/>
    <property type="project" value="TreeGrafter"/>
</dbReference>
<comment type="caution">
    <text evidence="9">The sequence shown here is derived from an EMBL/GenBank/DDBJ whole genome shotgun (WGS) entry which is preliminary data.</text>
</comment>
<comment type="function">
    <text evidence="1">Alpha-L-fucosidase is responsible for hydrolyzing the alpha-1,6-linked fucose joined to the reducing-end N-acetylglucosamine of the carbohydrate moieties of glycoproteins.</text>
</comment>
<keyword evidence="4" id="KW-0732">Signal</keyword>
<keyword evidence="6" id="KW-0326">Glycosidase</keyword>
<proteinExistence type="inferred from homology"/>
<evidence type="ECO:0000259" key="8">
    <source>
        <dbReference type="Pfam" id="PF01120"/>
    </source>
</evidence>
<dbReference type="EMBL" id="JRYR02000002">
    <property type="protein sequence ID" value="OHX64685.1"/>
    <property type="molecule type" value="Genomic_DNA"/>
</dbReference>
<dbReference type="RefSeq" id="WP_044217307.1">
    <property type="nucleotide sequence ID" value="NZ_JRYR02000002.1"/>
</dbReference>
<keyword evidence="5" id="KW-0378">Hydrolase</keyword>
<dbReference type="PANTHER" id="PTHR10030">
    <property type="entry name" value="ALPHA-L-FUCOSIDASE"/>
    <property type="match status" value="1"/>
</dbReference>
<feature type="domain" description="Glycoside hydrolase family 29 N-terminal" evidence="8">
    <location>
        <begin position="44"/>
        <end position="366"/>
    </location>
</feature>
<dbReference type="PANTHER" id="PTHR10030:SF37">
    <property type="entry name" value="ALPHA-L-FUCOSIDASE-RELATED"/>
    <property type="match status" value="1"/>
</dbReference>
<reference evidence="9 10" key="1">
    <citation type="journal article" date="2012" name="Int. J. Syst. Evol. Microbiol.">
        <title>Flammeovirga pacifica sp. nov., isolated from deep-sea sediment.</title>
        <authorList>
            <person name="Xu H."/>
            <person name="Fu Y."/>
            <person name="Yang N."/>
            <person name="Ding Z."/>
            <person name="Lai Q."/>
            <person name="Zeng R."/>
        </authorList>
    </citation>
    <scope>NUCLEOTIDE SEQUENCE [LARGE SCALE GENOMIC DNA]</scope>
    <source>
        <strain evidence="10">DSM 24597 / LMG 26175 / WPAGA1</strain>
    </source>
</reference>
<dbReference type="EC" id="3.2.1.51" evidence="3"/>
<gene>
    <name evidence="9" type="ORF">NH26_24285</name>
</gene>
<evidence type="ECO:0000313" key="9">
    <source>
        <dbReference type="EMBL" id="OHX64685.1"/>
    </source>
</evidence>
<dbReference type="InterPro" id="IPR016286">
    <property type="entry name" value="FUC_metazoa-typ"/>
</dbReference>
<dbReference type="PIRSF" id="PIRSF001092">
    <property type="entry name" value="Alpha-L-fucosidase"/>
    <property type="match status" value="1"/>
</dbReference>
<dbReference type="InterPro" id="IPR017853">
    <property type="entry name" value="GH"/>
</dbReference>
<name>A0A1S1YV30_FLAPC</name>